<accession>A0A1G9B2T7</accession>
<evidence type="ECO:0000313" key="1">
    <source>
        <dbReference type="EMBL" id="SDK33857.1"/>
    </source>
</evidence>
<sequence>MNSITLMDAYAIENLRSYGYSNDQILSKVQAKDIEEFKKVKDNLDFSLLIDMDESVGLGTLLEDGYKVKFLTFNGLKNLIKLKFGKIAEEDYKVDGYTLSGLKLDDSQALDLGNALSANWQMIETEGGYKVQPVK</sequence>
<organism evidence="1 2">
    <name type="scientific">Lacicoccus qingdaonensis</name>
    <dbReference type="NCBI Taxonomy" id="576118"/>
    <lineage>
        <taxon>Bacteria</taxon>
        <taxon>Bacillati</taxon>
        <taxon>Bacillota</taxon>
        <taxon>Bacilli</taxon>
        <taxon>Bacillales</taxon>
        <taxon>Salinicoccaceae</taxon>
        <taxon>Lacicoccus</taxon>
    </lineage>
</organism>
<proteinExistence type="predicted"/>
<gene>
    <name evidence="1" type="ORF">SAMN05216216_10297</name>
</gene>
<dbReference type="STRING" id="576118.SAMN05216216_10297"/>
<protein>
    <submittedName>
        <fullName evidence="1">Uncharacterized protein</fullName>
    </submittedName>
</protein>
<dbReference type="Proteomes" id="UP000199008">
    <property type="component" value="Unassembled WGS sequence"/>
</dbReference>
<name>A0A1G9B2T7_9BACL</name>
<reference evidence="2" key="1">
    <citation type="submission" date="2016-10" db="EMBL/GenBank/DDBJ databases">
        <authorList>
            <person name="Varghese N."/>
            <person name="Submissions S."/>
        </authorList>
    </citation>
    <scope>NUCLEOTIDE SEQUENCE [LARGE SCALE GENOMIC DNA]</scope>
    <source>
        <strain evidence="2">CGMCC 1.8895</strain>
    </source>
</reference>
<dbReference type="RefSeq" id="WP_092984146.1">
    <property type="nucleotide sequence ID" value="NZ_FNFY01000002.1"/>
</dbReference>
<keyword evidence="2" id="KW-1185">Reference proteome</keyword>
<evidence type="ECO:0000313" key="2">
    <source>
        <dbReference type="Proteomes" id="UP000199008"/>
    </source>
</evidence>
<dbReference type="AlphaFoldDB" id="A0A1G9B2T7"/>
<dbReference type="OrthoDB" id="2648027at2"/>
<dbReference type="EMBL" id="FNFY01000002">
    <property type="protein sequence ID" value="SDK33857.1"/>
    <property type="molecule type" value="Genomic_DNA"/>
</dbReference>